<reference evidence="6 7" key="1">
    <citation type="journal article" date="2017" name="Genome Biol.">
        <title>New reference genome sequences of hot pepper reveal the massive evolution of plant disease-resistance genes by retroduplication.</title>
        <authorList>
            <person name="Kim S."/>
            <person name="Park J."/>
            <person name="Yeom S.I."/>
            <person name="Kim Y.M."/>
            <person name="Seo E."/>
            <person name="Kim K.T."/>
            <person name="Kim M.S."/>
            <person name="Lee J.M."/>
            <person name="Cheong K."/>
            <person name="Shin H.S."/>
            <person name="Kim S.B."/>
            <person name="Han K."/>
            <person name="Lee J."/>
            <person name="Park M."/>
            <person name="Lee H.A."/>
            <person name="Lee H.Y."/>
            <person name="Lee Y."/>
            <person name="Oh S."/>
            <person name="Lee J.H."/>
            <person name="Choi E."/>
            <person name="Choi E."/>
            <person name="Lee S.E."/>
            <person name="Jeon J."/>
            <person name="Kim H."/>
            <person name="Choi G."/>
            <person name="Song H."/>
            <person name="Lee J."/>
            <person name="Lee S.C."/>
            <person name="Kwon J.K."/>
            <person name="Lee H.Y."/>
            <person name="Koo N."/>
            <person name="Hong Y."/>
            <person name="Kim R.W."/>
            <person name="Kang W.H."/>
            <person name="Huh J.H."/>
            <person name="Kang B.C."/>
            <person name="Yang T.J."/>
            <person name="Lee Y.H."/>
            <person name="Bennetzen J.L."/>
            <person name="Choi D."/>
        </authorList>
    </citation>
    <scope>NUCLEOTIDE SEQUENCE [LARGE SCALE GENOMIC DNA]</scope>
    <source>
        <strain evidence="7">cv. PBC81</strain>
    </source>
</reference>
<comment type="similarity">
    <text evidence="1">Belongs to the disease resistance NB-LRR family.</text>
</comment>
<dbReference type="OrthoDB" id="1357022at2759"/>
<dbReference type="PANTHER" id="PTHR15140">
    <property type="entry name" value="TUBULIN-SPECIFIC CHAPERONE E"/>
    <property type="match status" value="1"/>
</dbReference>
<evidence type="ECO:0000259" key="5">
    <source>
        <dbReference type="Pfam" id="PF00931"/>
    </source>
</evidence>
<evidence type="ECO:0000256" key="1">
    <source>
        <dbReference type="ARBA" id="ARBA00008894"/>
    </source>
</evidence>
<dbReference type="Gene3D" id="1.10.10.10">
    <property type="entry name" value="Winged helix-like DNA-binding domain superfamily/Winged helix DNA-binding domain"/>
    <property type="match status" value="1"/>
</dbReference>
<proteinExistence type="inferred from homology"/>
<dbReference type="InterPro" id="IPR032675">
    <property type="entry name" value="LRR_dom_sf"/>
</dbReference>
<evidence type="ECO:0000256" key="2">
    <source>
        <dbReference type="ARBA" id="ARBA00022614"/>
    </source>
</evidence>
<dbReference type="SUPFAM" id="SSF52540">
    <property type="entry name" value="P-loop containing nucleoside triphosphate hydrolases"/>
    <property type="match status" value="1"/>
</dbReference>
<dbReference type="InterPro" id="IPR042197">
    <property type="entry name" value="Apaf_helical"/>
</dbReference>
<name>A0A2G2X4J1_CAPBA</name>
<evidence type="ECO:0000256" key="3">
    <source>
        <dbReference type="ARBA" id="ARBA00022737"/>
    </source>
</evidence>
<dbReference type="Gene3D" id="3.80.10.10">
    <property type="entry name" value="Ribonuclease Inhibitor"/>
    <property type="match status" value="1"/>
</dbReference>
<dbReference type="GO" id="GO:0006952">
    <property type="term" value="P:defense response"/>
    <property type="evidence" value="ECO:0007669"/>
    <property type="project" value="UniProtKB-KW"/>
</dbReference>
<keyword evidence="4" id="KW-0611">Plant defense</keyword>
<dbReference type="PRINTS" id="PR00364">
    <property type="entry name" value="DISEASERSIST"/>
</dbReference>
<dbReference type="Gene3D" id="1.10.8.430">
    <property type="entry name" value="Helical domain of apoptotic protease-activating factors"/>
    <property type="match status" value="1"/>
</dbReference>
<evidence type="ECO:0000313" key="6">
    <source>
        <dbReference type="EMBL" id="PHT52387.1"/>
    </source>
</evidence>
<dbReference type="InterPro" id="IPR002182">
    <property type="entry name" value="NB-ARC"/>
</dbReference>
<protein>
    <recommendedName>
        <fullName evidence="5">NB-ARC domain-containing protein</fullName>
    </recommendedName>
</protein>
<dbReference type="EMBL" id="MLFT02000003">
    <property type="protein sequence ID" value="PHT52387.1"/>
    <property type="molecule type" value="Genomic_DNA"/>
</dbReference>
<dbReference type="AlphaFoldDB" id="A0A2G2X4J1"/>
<keyword evidence="3" id="KW-0677">Repeat</keyword>
<reference evidence="7" key="2">
    <citation type="journal article" date="2017" name="J. Anim. Genet.">
        <title>Multiple reference genome sequences of hot pepper reveal the massive evolution of plant disease resistance genes by retroduplication.</title>
        <authorList>
            <person name="Kim S."/>
            <person name="Park J."/>
            <person name="Yeom S.-I."/>
            <person name="Kim Y.-M."/>
            <person name="Seo E."/>
            <person name="Kim K.-T."/>
            <person name="Kim M.-S."/>
            <person name="Lee J.M."/>
            <person name="Cheong K."/>
            <person name="Shin H.-S."/>
            <person name="Kim S.-B."/>
            <person name="Han K."/>
            <person name="Lee J."/>
            <person name="Park M."/>
            <person name="Lee H.-A."/>
            <person name="Lee H.-Y."/>
            <person name="Lee Y."/>
            <person name="Oh S."/>
            <person name="Lee J.H."/>
            <person name="Choi E."/>
            <person name="Choi E."/>
            <person name="Lee S.E."/>
            <person name="Jeon J."/>
            <person name="Kim H."/>
            <person name="Choi G."/>
            <person name="Song H."/>
            <person name="Lee J."/>
            <person name="Lee S.-C."/>
            <person name="Kwon J.-K."/>
            <person name="Lee H.-Y."/>
            <person name="Koo N."/>
            <person name="Hong Y."/>
            <person name="Kim R.W."/>
            <person name="Kang W.-H."/>
            <person name="Huh J.H."/>
            <person name="Kang B.-C."/>
            <person name="Yang T.-J."/>
            <person name="Lee Y.-H."/>
            <person name="Bennetzen J.L."/>
            <person name="Choi D."/>
        </authorList>
    </citation>
    <scope>NUCLEOTIDE SEQUENCE [LARGE SCALE GENOMIC DNA]</scope>
    <source>
        <strain evidence="7">cv. PBC81</strain>
    </source>
</reference>
<dbReference type="InterPro" id="IPR027417">
    <property type="entry name" value="P-loop_NTPase"/>
</dbReference>
<dbReference type="Pfam" id="PF00931">
    <property type="entry name" value="NB-ARC"/>
    <property type="match status" value="1"/>
</dbReference>
<comment type="caution">
    <text evidence="6">The sequence shown here is derived from an EMBL/GenBank/DDBJ whole genome shotgun (WGS) entry which is preliminary data.</text>
</comment>
<keyword evidence="2" id="KW-0433">Leucine-rich repeat</keyword>
<gene>
    <name evidence="6" type="ORF">CQW23_06849</name>
</gene>
<feature type="domain" description="NB-ARC" evidence="5">
    <location>
        <begin position="6"/>
        <end position="99"/>
    </location>
</feature>
<dbReference type="SUPFAM" id="SSF52047">
    <property type="entry name" value="RNI-like"/>
    <property type="match status" value="1"/>
</dbReference>
<dbReference type="GO" id="GO:0043531">
    <property type="term" value="F:ADP binding"/>
    <property type="evidence" value="ECO:0007669"/>
    <property type="project" value="InterPro"/>
</dbReference>
<keyword evidence="7" id="KW-1185">Reference proteome</keyword>
<evidence type="ECO:0000313" key="7">
    <source>
        <dbReference type="Proteomes" id="UP000224567"/>
    </source>
</evidence>
<dbReference type="Proteomes" id="UP000224567">
    <property type="component" value="Unassembled WGS sequence"/>
</dbReference>
<evidence type="ECO:0000256" key="4">
    <source>
        <dbReference type="ARBA" id="ARBA00022821"/>
    </source>
</evidence>
<organism evidence="6 7">
    <name type="scientific">Capsicum baccatum</name>
    <name type="common">Peruvian pepper</name>
    <dbReference type="NCBI Taxonomy" id="33114"/>
    <lineage>
        <taxon>Eukaryota</taxon>
        <taxon>Viridiplantae</taxon>
        <taxon>Streptophyta</taxon>
        <taxon>Embryophyta</taxon>
        <taxon>Tracheophyta</taxon>
        <taxon>Spermatophyta</taxon>
        <taxon>Magnoliopsida</taxon>
        <taxon>eudicotyledons</taxon>
        <taxon>Gunneridae</taxon>
        <taxon>Pentapetalae</taxon>
        <taxon>asterids</taxon>
        <taxon>lamiids</taxon>
        <taxon>Solanales</taxon>
        <taxon>Solanaceae</taxon>
        <taxon>Solanoideae</taxon>
        <taxon>Capsiceae</taxon>
        <taxon>Capsicum</taxon>
    </lineage>
</organism>
<dbReference type="Gene3D" id="3.40.50.300">
    <property type="entry name" value="P-loop containing nucleotide triphosphate hydrolases"/>
    <property type="match status" value="1"/>
</dbReference>
<sequence length="459" mass="52137">MIKMDDIVEMKAEAELTDKLQKSLKGKRYLIVLDDMWKSEAWDAVRLCFPSESKGSGILLTTRNTEVARDAGTENLSLQMGFMDQDESWNLFKIAASANEALSYEFETIGKQIADECHGLPLTIVVVAGLLKSKGAIEDWTSVAKDVKSLVTNDPDKRCSRVLGLSYNHLTSDLKTCLLHFGVFPEDSEIPVKNLMRSWMAEWFLKLENDLEREAEKIYLPDCPSGPDDKGRHLDFSNLQTISYLSLDCCTKEVIMRIQNVKELGINGYGIPSNGLLNNLVHLQQLETLSFILCFNLLPAKAFPATLKKLKLERTFLHWSYLDIITELPNLEVLLIEDCFLKYWKATNDSFPVLELLMIRSCRNLKEIPIEFADIHTLQLIELRECLPKLAESAALIQKEQAELGNNPVDVRISDQYVKSFAIDDPDDNVYMWINRSSLLYSSLETRADNLSDGMSQFT</sequence>
<dbReference type="InterPro" id="IPR036388">
    <property type="entry name" value="WH-like_DNA-bd_sf"/>
</dbReference>
<dbReference type="PANTHER" id="PTHR15140:SF33">
    <property type="entry name" value="LATE BLIGHT RESISTANCE PROTEIN HOMOLOG R1A-3 ISOFORM X1"/>
    <property type="match status" value="1"/>
</dbReference>
<accession>A0A2G2X4J1</accession>